<dbReference type="Gene3D" id="1.25.40.10">
    <property type="entry name" value="Tetratricopeptide repeat domain"/>
    <property type="match status" value="1"/>
</dbReference>
<dbReference type="InParanoid" id="A0A165HH84"/>
<accession>A0A165HH84</accession>
<dbReference type="InterPro" id="IPR011990">
    <property type="entry name" value="TPR-like_helical_dom_sf"/>
</dbReference>
<reference evidence="1 2" key="1">
    <citation type="journal article" date="2016" name="Mol. Biol. Evol.">
        <title>Comparative Genomics of Early-Diverging Mushroom-Forming Fungi Provides Insights into the Origins of Lignocellulose Decay Capabilities.</title>
        <authorList>
            <person name="Nagy L.G."/>
            <person name="Riley R."/>
            <person name="Tritt A."/>
            <person name="Adam C."/>
            <person name="Daum C."/>
            <person name="Floudas D."/>
            <person name="Sun H."/>
            <person name="Yadav J.S."/>
            <person name="Pangilinan J."/>
            <person name="Larsson K.H."/>
            <person name="Matsuura K."/>
            <person name="Barry K."/>
            <person name="Labutti K."/>
            <person name="Kuo R."/>
            <person name="Ohm R.A."/>
            <person name="Bhattacharya S.S."/>
            <person name="Shirouzu T."/>
            <person name="Yoshinaga Y."/>
            <person name="Martin F.M."/>
            <person name="Grigoriev I.V."/>
            <person name="Hibbett D.S."/>
        </authorList>
    </citation>
    <scope>NUCLEOTIDE SEQUENCE [LARGE SCALE GENOMIC DNA]</scope>
    <source>
        <strain evidence="1 2">HHB12029</strain>
    </source>
</reference>
<evidence type="ECO:0000313" key="2">
    <source>
        <dbReference type="Proteomes" id="UP000077266"/>
    </source>
</evidence>
<dbReference type="InterPro" id="IPR002885">
    <property type="entry name" value="PPR_rpt"/>
</dbReference>
<evidence type="ECO:0000313" key="1">
    <source>
        <dbReference type="EMBL" id="KZV91971.1"/>
    </source>
</evidence>
<proteinExistence type="predicted"/>
<dbReference type="OrthoDB" id="185373at2759"/>
<keyword evidence="2" id="KW-1185">Reference proteome</keyword>
<name>A0A165HH84_EXIGL</name>
<organism evidence="1 2">
    <name type="scientific">Exidia glandulosa HHB12029</name>
    <dbReference type="NCBI Taxonomy" id="1314781"/>
    <lineage>
        <taxon>Eukaryota</taxon>
        <taxon>Fungi</taxon>
        <taxon>Dikarya</taxon>
        <taxon>Basidiomycota</taxon>
        <taxon>Agaricomycotina</taxon>
        <taxon>Agaricomycetes</taxon>
        <taxon>Auriculariales</taxon>
        <taxon>Exidiaceae</taxon>
        <taxon>Exidia</taxon>
    </lineage>
</organism>
<evidence type="ECO:0008006" key="3">
    <source>
        <dbReference type="Google" id="ProtNLM"/>
    </source>
</evidence>
<dbReference type="EMBL" id="KV426017">
    <property type="protein sequence ID" value="KZV91971.1"/>
    <property type="molecule type" value="Genomic_DNA"/>
</dbReference>
<protein>
    <recommendedName>
        <fullName evidence="3">Pentatricopeptide repeat-containing protein</fullName>
    </recommendedName>
</protein>
<dbReference type="Proteomes" id="UP000077266">
    <property type="component" value="Unassembled WGS sequence"/>
</dbReference>
<gene>
    <name evidence="1" type="ORF">EXIGLDRAFT_769471</name>
</gene>
<dbReference type="NCBIfam" id="TIGR00756">
    <property type="entry name" value="PPR"/>
    <property type="match status" value="1"/>
</dbReference>
<sequence length="159" mass="18075">MQLRMRHGDLDTMCKVFRVFRAPCNISMSGVEIRLFKPNSSDPVYHPAFDGDFRHIDHTDLRPNAVTFAMIMDVLAHQLQIEQVERAYNMMVSSDIRPDSSTIGSLINAYANVGDIKTEFAAFFETCRGQGAKLFKPWLDHGLEKRALLPSSIPSWREA</sequence>
<dbReference type="Pfam" id="PF13041">
    <property type="entry name" value="PPR_2"/>
    <property type="match status" value="1"/>
</dbReference>
<dbReference type="AlphaFoldDB" id="A0A165HH84"/>